<dbReference type="EMBL" id="CP048000">
    <property type="protein sequence ID" value="QHQ63406.1"/>
    <property type="molecule type" value="Genomic_DNA"/>
</dbReference>
<dbReference type="RefSeq" id="WP_161837892.1">
    <property type="nucleotide sequence ID" value="NZ_CP048000.1"/>
</dbReference>
<dbReference type="KEGG" id="anr:Ana3638_23685"/>
<keyword evidence="3" id="KW-1185">Reference proteome</keyword>
<proteinExistence type="predicted"/>
<reference evidence="2 3" key="1">
    <citation type="submission" date="2020-01" db="EMBL/GenBank/DDBJ databases">
        <title>Genome analysis of Anaerocolumna sp. CBA3638.</title>
        <authorList>
            <person name="Kim J."/>
            <person name="Roh S.W."/>
        </authorList>
    </citation>
    <scope>NUCLEOTIDE SEQUENCE [LARGE SCALE GENOMIC DNA]</scope>
    <source>
        <strain evidence="2 3">CBA3638</strain>
    </source>
</reference>
<protein>
    <recommendedName>
        <fullName evidence="4">Transposase</fullName>
    </recommendedName>
</protein>
<name>A0A6P1TUP5_9FIRM</name>
<accession>A0A6P1TUP5</accession>
<sequence>MTTQEVKNHYSLQKWSSIIQECTTSGLPVRQWCQQNSILEGSYYYWLRKIRIKTLESLPAVTTENAIQPVHQENTVFARLSVPQRTMTADVSLSVNGVDIGINNTATAELIHSVLLEIKQLC</sequence>
<dbReference type="EMBL" id="CP048000">
    <property type="protein sequence ID" value="QHQ61064.1"/>
    <property type="molecule type" value="Genomic_DNA"/>
</dbReference>
<dbReference type="NCBIfam" id="NF047593">
    <property type="entry name" value="IS66_ISAeme5_TnpA"/>
    <property type="match status" value="1"/>
</dbReference>
<dbReference type="KEGG" id="anr:Ana3638_10015"/>
<gene>
    <name evidence="1" type="ORF">Ana3638_10015</name>
    <name evidence="2" type="ORF">Ana3638_23685</name>
</gene>
<evidence type="ECO:0008006" key="4">
    <source>
        <dbReference type="Google" id="ProtNLM"/>
    </source>
</evidence>
<evidence type="ECO:0000313" key="1">
    <source>
        <dbReference type="EMBL" id="QHQ61064.1"/>
    </source>
</evidence>
<dbReference type="AlphaFoldDB" id="A0A6P1TUP5"/>
<organism evidence="2 3">
    <name type="scientific">Anaerocolumna sedimenticola</name>
    <dbReference type="NCBI Taxonomy" id="2696063"/>
    <lineage>
        <taxon>Bacteria</taxon>
        <taxon>Bacillati</taxon>
        <taxon>Bacillota</taxon>
        <taxon>Clostridia</taxon>
        <taxon>Lachnospirales</taxon>
        <taxon>Lachnospiraceae</taxon>
        <taxon>Anaerocolumna</taxon>
    </lineage>
</organism>
<dbReference type="Proteomes" id="UP000464314">
    <property type="component" value="Chromosome"/>
</dbReference>
<evidence type="ECO:0000313" key="3">
    <source>
        <dbReference type="Proteomes" id="UP000464314"/>
    </source>
</evidence>
<evidence type="ECO:0000313" key="2">
    <source>
        <dbReference type="EMBL" id="QHQ63406.1"/>
    </source>
</evidence>